<dbReference type="InterPro" id="IPR003439">
    <property type="entry name" value="ABC_transporter-like_ATP-bd"/>
</dbReference>
<dbReference type="GO" id="GO:0042626">
    <property type="term" value="F:ATPase-coupled transmembrane transporter activity"/>
    <property type="evidence" value="ECO:0007669"/>
    <property type="project" value="TreeGrafter"/>
</dbReference>
<comment type="catalytic activity">
    <reaction evidence="4">
        <text>(glutathione)4[2Fe(III)-2S] cluster(in) + ATP + H2O = (glutathione)4[2Fe(III)-2S] cluster(out) + ADP + phosphate + H(+)</text>
        <dbReference type="Rhea" id="RHEA:67028"/>
        <dbReference type="ChEBI" id="CHEBI:15377"/>
        <dbReference type="ChEBI" id="CHEBI:15378"/>
        <dbReference type="ChEBI" id="CHEBI:30616"/>
        <dbReference type="ChEBI" id="CHEBI:43474"/>
        <dbReference type="ChEBI" id="CHEBI:167627"/>
        <dbReference type="ChEBI" id="CHEBI:456216"/>
    </reaction>
    <physiologicalReaction direction="left-to-right" evidence="4">
        <dbReference type="Rhea" id="RHEA:67029"/>
    </physiologicalReaction>
</comment>
<comment type="caution">
    <text evidence="6">The sequence shown here is derived from an EMBL/GenBank/DDBJ whole genome shotgun (WGS) entry which is preliminary data.</text>
</comment>
<dbReference type="GO" id="GO:0006879">
    <property type="term" value="P:intracellular iron ion homeostasis"/>
    <property type="evidence" value="ECO:0007669"/>
    <property type="project" value="TreeGrafter"/>
</dbReference>
<dbReference type="Pfam" id="PF00005">
    <property type="entry name" value="ABC_tran"/>
    <property type="match status" value="1"/>
</dbReference>
<protein>
    <recommendedName>
        <fullName evidence="2">Iron-sulfur clusters transporter ABCB7, mitochondrial</fullName>
    </recommendedName>
    <alternativeName>
        <fullName evidence="3">ATP-binding cassette sub-family B member 7, mitochondrial</fullName>
    </alternativeName>
</protein>
<reference evidence="6 7" key="1">
    <citation type="journal article" date="2014" name="Genome Biol. Evol.">
        <title>The genome of the myxosporean Thelohanellus kitauei shows adaptations to nutrient acquisition within its fish host.</title>
        <authorList>
            <person name="Yang Y."/>
            <person name="Xiong J."/>
            <person name="Zhou Z."/>
            <person name="Huo F."/>
            <person name="Miao W."/>
            <person name="Ran C."/>
            <person name="Liu Y."/>
            <person name="Zhang J."/>
            <person name="Feng J."/>
            <person name="Wang M."/>
            <person name="Wang M."/>
            <person name="Wang L."/>
            <person name="Yao B."/>
        </authorList>
    </citation>
    <scope>NUCLEOTIDE SEQUENCE [LARGE SCALE GENOMIC DNA]</scope>
    <source>
        <strain evidence="6">Wuqing</strain>
    </source>
</reference>
<dbReference type="GO" id="GO:0005524">
    <property type="term" value="F:ATP binding"/>
    <property type="evidence" value="ECO:0007669"/>
    <property type="project" value="UniProtKB-KW"/>
</dbReference>
<dbReference type="InterPro" id="IPR017871">
    <property type="entry name" value="ABC_transporter-like_CS"/>
</dbReference>
<name>A0A0C2MYU6_THEKT</name>
<dbReference type="GO" id="GO:0005743">
    <property type="term" value="C:mitochondrial inner membrane"/>
    <property type="evidence" value="ECO:0007669"/>
    <property type="project" value="TreeGrafter"/>
</dbReference>
<evidence type="ECO:0000256" key="4">
    <source>
        <dbReference type="ARBA" id="ARBA00048046"/>
    </source>
</evidence>
<keyword evidence="6" id="KW-0067">ATP-binding</keyword>
<keyword evidence="7" id="KW-1185">Reference proteome</keyword>
<accession>A0A0C2MYU6</accession>
<feature type="domain" description="ABC transporter" evidence="5">
    <location>
        <begin position="8"/>
        <end position="185"/>
    </location>
</feature>
<dbReference type="EMBL" id="JWZT01002471">
    <property type="protein sequence ID" value="KII69320.1"/>
    <property type="molecule type" value="Genomic_DNA"/>
</dbReference>
<evidence type="ECO:0000313" key="7">
    <source>
        <dbReference type="Proteomes" id="UP000031668"/>
    </source>
</evidence>
<dbReference type="GO" id="GO:0016887">
    <property type="term" value="F:ATP hydrolysis activity"/>
    <property type="evidence" value="ECO:0007669"/>
    <property type="project" value="InterPro"/>
</dbReference>
<keyword evidence="1" id="KW-0813">Transport</keyword>
<gene>
    <name evidence="6" type="ORF">RF11_13810</name>
</gene>
<evidence type="ECO:0000256" key="1">
    <source>
        <dbReference type="ARBA" id="ARBA00022448"/>
    </source>
</evidence>
<evidence type="ECO:0000256" key="2">
    <source>
        <dbReference type="ARBA" id="ARBA00041016"/>
    </source>
</evidence>
<dbReference type="PANTHER" id="PTHR24221">
    <property type="entry name" value="ATP-BINDING CASSETTE SUB-FAMILY B"/>
    <property type="match status" value="1"/>
</dbReference>
<dbReference type="OrthoDB" id="5982479at2759"/>
<proteinExistence type="predicted"/>
<dbReference type="SUPFAM" id="SSF52540">
    <property type="entry name" value="P-loop containing nucleoside triphosphate hydrolases"/>
    <property type="match status" value="1"/>
</dbReference>
<evidence type="ECO:0000313" key="6">
    <source>
        <dbReference type="EMBL" id="KII69320.1"/>
    </source>
</evidence>
<dbReference type="InterPro" id="IPR039421">
    <property type="entry name" value="Type_1_exporter"/>
</dbReference>
<dbReference type="PROSITE" id="PS00211">
    <property type="entry name" value="ABC_TRANSPORTER_1"/>
    <property type="match status" value="1"/>
</dbReference>
<evidence type="ECO:0000256" key="3">
    <source>
        <dbReference type="ARBA" id="ARBA00042945"/>
    </source>
</evidence>
<dbReference type="OMA" id="MITHRRE"/>
<dbReference type="PROSITE" id="PS50893">
    <property type="entry name" value="ABC_TRANSPORTER_2"/>
    <property type="match status" value="1"/>
</dbReference>
<dbReference type="InterPro" id="IPR027417">
    <property type="entry name" value="P-loop_NTPase"/>
</dbReference>
<dbReference type="Gene3D" id="3.40.50.300">
    <property type="entry name" value="P-loop containing nucleotide triphosphate hydrolases"/>
    <property type="match status" value="1"/>
</dbReference>
<dbReference type="PANTHER" id="PTHR24221:SF402">
    <property type="entry name" value="IRON-SULFUR CLUSTERS TRANSPORTER ABCB7, MITOCHONDRIAL"/>
    <property type="match status" value="1"/>
</dbReference>
<organism evidence="6 7">
    <name type="scientific">Thelohanellus kitauei</name>
    <name type="common">Myxosporean</name>
    <dbReference type="NCBI Taxonomy" id="669202"/>
    <lineage>
        <taxon>Eukaryota</taxon>
        <taxon>Metazoa</taxon>
        <taxon>Cnidaria</taxon>
        <taxon>Myxozoa</taxon>
        <taxon>Myxosporea</taxon>
        <taxon>Bivalvulida</taxon>
        <taxon>Platysporina</taxon>
        <taxon>Myxobolidae</taxon>
        <taxon>Thelohanellus</taxon>
    </lineage>
</organism>
<evidence type="ECO:0000259" key="5">
    <source>
        <dbReference type="PROSITE" id="PS50893"/>
    </source>
</evidence>
<sequence length="221" mass="24939">MDPSRGSIKFMDQDYKKFSLESLRKQIAVIPQDQVLFHNTIMYNIRYGNINATDEQVYTVSKLCGLHESIMKFPNKYLTQVGERGLKLSGGEKQRIALARAVLKDSPIVLFDEATSSLDSITEKKIINTLSARFKNRTSVVIAHRLSTIVNADEILVFQDGKIVEQGTHVDLLVNNPLGPYALMWNKQQELVEPPRSEHVDLDYDDQFDAFGCPKAGCCSK</sequence>
<dbReference type="AlphaFoldDB" id="A0A0C2MYU6"/>
<dbReference type="Proteomes" id="UP000031668">
    <property type="component" value="Unassembled WGS sequence"/>
</dbReference>
<keyword evidence="6" id="KW-0547">Nucleotide-binding</keyword>